<accession>A0ABT8SHJ9</accession>
<name>A0ABT8SHJ9_9CAUL</name>
<dbReference type="Proteomes" id="UP001169063">
    <property type="component" value="Unassembled WGS sequence"/>
</dbReference>
<gene>
    <name evidence="2" type="ORF">Q0812_00225</name>
</gene>
<sequence>MTEDRRGQDRRSGDRRASGRRQSDAIPSVRALVPTGPLPPGQETPGALASGPAPASAKPQADAAFAAQVLADDGNRRRGLKGGPEVLDKARSTYLNAEYSGPADRRPAKGKALKSEI</sequence>
<proteinExistence type="predicted"/>
<protein>
    <submittedName>
        <fullName evidence="2">Uncharacterized protein</fullName>
    </submittedName>
</protein>
<feature type="compositionally biased region" description="Basic and acidic residues" evidence="1">
    <location>
        <begin position="1"/>
        <end position="23"/>
    </location>
</feature>
<feature type="compositionally biased region" description="Basic and acidic residues" evidence="1">
    <location>
        <begin position="103"/>
        <end position="117"/>
    </location>
</feature>
<comment type="caution">
    <text evidence="2">The sequence shown here is derived from an EMBL/GenBank/DDBJ whole genome shotgun (WGS) entry which is preliminary data.</text>
</comment>
<feature type="compositionally biased region" description="Low complexity" evidence="1">
    <location>
        <begin position="45"/>
        <end position="72"/>
    </location>
</feature>
<evidence type="ECO:0000256" key="1">
    <source>
        <dbReference type="SAM" id="MobiDB-lite"/>
    </source>
</evidence>
<feature type="region of interest" description="Disordered" evidence="1">
    <location>
        <begin position="1"/>
        <end position="117"/>
    </location>
</feature>
<organism evidence="2 3">
    <name type="scientific">Peiella sedimenti</name>
    <dbReference type="NCBI Taxonomy" id="3061083"/>
    <lineage>
        <taxon>Bacteria</taxon>
        <taxon>Pseudomonadati</taxon>
        <taxon>Pseudomonadota</taxon>
        <taxon>Alphaproteobacteria</taxon>
        <taxon>Caulobacterales</taxon>
        <taxon>Caulobacteraceae</taxon>
        <taxon>Peiella</taxon>
    </lineage>
</organism>
<reference evidence="2" key="1">
    <citation type="submission" date="2023-07" db="EMBL/GenBank/DDBJ databases">
        <title>Brevundimonas soil sp. nov., isolated from the soil of chemical plant.</title>
        <authorList>
            <person name="Wu N."/>
        </authorList>
    </citation>
    <scope>NUCLEOTIDE SEQUENCE</scope>
    <source>
        <strain evidence="2">XZ-24</strain>
    </source>
</reference>
<keyword evidence="3" id="KW-1185">Reference proteome</keyword>
<evidence type="ECO:0000313" key="3">
    <source>
        <dbReference type="Proteomes" id="UP001169063"/>
    </source>
</evidence>
<dbReference type="EMBL" id="JAUKTR010000001">
    <property type="protein sequence ID" value="MDO1557851.1"/>
    <property type="molecule type" value="Genomic_DNA"/>
</dbReference>
<evidence type="ECO:0000313" key="2">
    <source>
        <dbReference type="EMBL" id="MDO1557851.1"/>
    </source>
</evidence>
<dbReference type="RefSeq" id="WP_302108285.1">
    <property type="nucleotide sequence ID" value="NZ_JAUKTR010000001.1"/>
</dbReference>